<evidence type="ECO:0000256" key="10">
    <source>
        <dbReference type="RuleBase" id="RU810713"/>
    </source>
</evidence>
<name>A0AAJ6VZA3_9ACAR</name>
<dbReference type="InterPro" id="IPR027417">
    <property type="entry name" value="P-loop_NTPase"/>
</dbReference>
<gene>
    <name evidence="14" type="primary">LOC100907101</name>
</gene>
<keyword evidence="3 10" id="KW-0436">Ligase</keyword>
<evidence type="ECO:0000256" key="4">
    <source>
        <dbReference type="ARBA" id="ARBA00022741"/>
    </source>
</evidence>
<dbReference type="SUPFAM" id="SSF52540">
    <property type="entry name" value="P-loop containing nucleoside triphosphate hydrolases"/>
    <property type="match status" value="1"/>
</dbReference>
<dbReference type="Pfam" id="PF00117">
    <property type="entry name" value="GATase"/>
    <property type="match status" value="1"/>
</dbReference>
<dbReference type="PANTHER" id="PTHR11550">
    <property type="entry name" value="CTP SYNTHASE"/>
    <property type="match status" value="1"/>
</dbReference>
<keyword evidence="5 10" id="KW-0067">ATP-binding</keyword>
<comment type="catalytic activity">
    <reaction evidence="9 10">
        <text>UTP + L-glutamine + ATP + H2O = CTP + L-glutamate + ADP + phosphate + 2 H(+)</text>
        <dbReference type="Rhea" id="RHEA:26426"/>
        <dbReference type="ChEBI" id="CHEBI:15377"/>
        <dbReference type="ChEBI" id="CHEBI:15378"/>
        <dbReference type="ChEBI" id="CHEBI:29985"/>
        <dbReference type="ChEBI" id="CHEBI:30616"/>
        <dbReference type="ChEBI" id="CHEBI:37563"/>
        <dbReference type="ChEBI" id="CHEBI:43474"/>
        <dbReference type="ChEBI" id="CHEBI:46398"/>
        <dbReference type="ChEBI" id="CHEBI:58359"/>
        <dbReference type="ChEBI" id="CHEBI:456216"/>
        <dbReference type="EC" id="6.3.4.2"/>
    </reaction>
</comment>
<dbReference type="EC" id="6.3.4.2" evidence="10"/>
<dbReference type="CDD" id="cd01746">
    <property type="entry name" value="GATase1_CTP_Synthase"/>
    <property type="match status" value="1"/>
</dbReference>
<dbReference type="InterPro" id="IPR004468">
    <property type="entry name" value="CTP_synthase"/>
</dbReference>
<dbReference type="Gene3D" id="3.40.50.300">
    <property type="entry name" value="P-loop containing nucleotide triphosphate hydrolases"/>
    <property type="match status" value="1"/>
</dbReference>
<evidence type="ECO:0000256" key="1">
    <source>
        <dbReference type="ARBA" id="ARBA00005171"/>
    </source>
</evidence>
<organism evidence="13 14">
    <name type="scientific">Galendromus occidentalis</name>
    <name type="common">western predatory mite</name>
    <dbReference type="NCBI Taxonomy" id="34638"/>
    <lineage>
        <taxon>Eukaryota</taxon>
        <taxon>Metazoa</taxon>
        <taxon>Ecdysozoa</taxon>
        <taxon>Arthropoda</taxon>
        <taxon>Chelicerata</taxon>
        <taxon>Arachnida</taxon>
        <taxon>Acari</taxon>
        <taxon>Parasitiformes</taxon>
        <taxon>Mesostigmata</taxon>
        <taxon>Gamasina</taxon>
        <taxon>Phytoseioidea</taxon>
        <taxon>Phytoseiidae</taxon>
        <taxon>Typhlodrominae</taxon>
        <taxon>Galendromus</taxon>
    </lineage>
</organism>
<evidence type="ECO:0000256" key="7">
    <source>
        <dbReference type="ARBA" id="ARBA00022975"/>
    </source>
</evidence>
<feature type="domain" description="CTP synthase N-terminal" evidence="12">
    <location>
        <begin position="62"/>
        <end position="331"/>
    </location>
</feature>
<evidence type="ECO:0000313" key="14">
    <source>
        <dbReference type="RefSeq" id="XP_003745835.2"/>
    </source>
</evidence>
<evidence type="ECO:0000256" key="5">
    <source>
        <dbReference type="ARBA" id="ARBA00022840"/>
    </source>
</evidence>
<keyword evidence="7 10" id="KW-0665">Pyrimidine biosynthesis</keyword>
<dbReference type="Pfam" id="PF06418">
    <property type="entry name" value="CTP_synth_N"/>
    <property type="match status" value="1"/>
</dbReference>
<dbReference type="PANTHER" id="PTHR11550:SF0">
    <property type="entry name" value="CTP SYNTHASE-RELATED"/>
    <property type="match status" value="1"/>
</dbReference>
<evidence type="ECO:0000256" key="9">
    <source>
        <dbReference type="ARBA" id="ARBA00047781"/>
    </source>
</evidence>
<dbReference type="CTD" id="39645"/>
<dbReference type="FunFam" id="3.40.50.880:FF:000005">
    <property type="entry name" value="CTP synthase"/>
    <property type="match status" value="1"/>
</dbReference>
<comment type="pathway">
    <text evidence="1 10">Pyrimidine metabolism; CTP biosynthesis via de novo pathway; CTP from UDP: step 2/2.</text>
</comment>
<dbReference type="GO" id="GO:0044210">
    <property type="term" value="P:'de novo' CTP biosynthetic process"/>
    <property type="evidence" value="ECO:0007669"/>
    <property type="project" value="UniProtKB-UniRule"/>
</dbReference>
<dbReference type="GO" id="GO:0042802">
    <property type="term" value="F:identical protein binding"/>
    <property type="evidence" value="ECO:0007669"/>
    <property type="project" value="TreeGrafter"/>
</dbReference>
<feature type="domain" description="Glutamine amidotransferase" evidence="11">
    <location>
        <begin position="370"/>
        <end position="607"/>
    </location>
</feature>
<dbReference type="InterPro" id="IPR033828">
    <property type="entry name" value="GATase1_CTP_Synthase"/>
</dbReference>
<dbReference type="InterPro" id="IPR017926">
    <property type="entry name" value="GATASE"/>
</dbReference>
<dbReference type="RefSeq" id="XP_003745835.2">
    <property type="nucleotide sequence ID" value="XM_003745787.2"/>
</dbReference>
<dbReference type="AlphaFoldDB" id="A0AAJ6VZA3"/>
<dbReference type="Gene3D" id="3.40.50.880">
    <property type="match status" value="1"/>
</dbReference>
<dbReference type="InterPro" id="IPR029062">
    <property type="entry name" value="Class_I_gatase-like"/>
</dbReference>
<dbReference type="PROSITE" id="PS51273">
    <property type="entry name" value="GATASE_TYPE_1"/>
    <property type="match status" value="1"/>
</dbReference>
<comment type="function">
    <text evidence="8">Catalyzes the ATP-dependent amination of UTP to CTP with either L-glutamine or ammonia as the source of nitrogen. Constitutes the rate-limiting enzyme in the synthesis of cytosine nucleotides.</text>
</comment>
<dbReference type="NCBIfam" id="NF003792">
    <property type="entry name" value="PRK05380.1"/>
    <property type="match status" value="1"/>
</dbReference>
<dbReference type="GeneID" id="100907101"/>
<comment type="similarity">
    <text evidence="2 10">Belongs to the CTP synthase family.</text>
</comment>
<evidence type="ECO:0000256" key="6">
    <source>
        <dbReference type="ARBA" id="ARBA00022962"/>
    </source>
</evidence>
<keyword evidence="6 10" id="KW-0315">Glutamine amidotransferase</keyword>
<accession>A0AAJ6VZA3</accession>
<evidence type="ECO:0000256" key="2">
    <source>
        <dbReference type="ARBA" id="ARBA00007533"/>
    </source>
</evidence>
<dbReference type="GO" id="GO:0005737">
    <property type="term" value="C:cytoplasm"/>
    <property type="evidence" value="ECO:0007669"/>
    <property type="project" value="TreeGrafter"/>
</dbReference>
<evidence type="ECO:0000256" key="3">
    <source>
        <dbReference type="ARBA" id="ARBA00022598"/>
    </source>
</evidence>
<dbReference type="FunFam" id="3.40.50.300:FF:000207">
    <property type="entry name" value="CTP synthase"/>
    <property type="match status" value="1"/>
</dbReference>
<dbReference type="GO" id="GO:0005524">
    <property type="term" value="F:ATP binding"/>
    <property type="evidence" value="ECO:0007669"/>
    <property type="project" value="UniProtKB-KW"/>
</dbReference>
<reference evidence="14" key="1">
    <citation type="submission" date="2025-08" db="UniProtKB">
        <authorList>
            <consortium name="RefSeq"/>
        </authorList>
    </citation>
    <scope>IDENTIFICATION</scope>
</reference>
<evidence type="ECO:0000259" key="11">
    <source>
        <dbReference type="Pfam" id="PF00117"/>
    </source>
</evidence>
<keyword evidence="4 10" id="KW-0547">Nucleotide-binding</keyword>
<dbReference type="GO" id="GO:0019856">
    <property type="term" value="P:pyrimidine nucleobase biosynthetic process"/>
    <property type="evidence" value="ECO:0007669"/>
    <property type="project" value="TreeGrafter"/>
</dbReference>
<evidence type="ECO:0000313" key="13">
    <source>
        <dbReference type="Proteomes" id="UP000694867"/>
    </source>
</evidence>
<sequence>MFGRARLASALSILRPSPRGVVHPTRSAAVHGFRALSAALRDRPLTPESTFPRIVPSESNMKYILVTGGVISGIGKGVISSSIGAILKAAGLHVTAIKIDPYINIDAGTFSPYEHGEVFVLDDGGEVDLDLGNYERFLDVTLRSDSNITTGKIYQSVINKERAGDYLGKTVQVVPHITDAIQEWVERVAKTPLDGVHVPDVCIIELGGTVGDIEGMAFIEAFRQFQFRVKKRNFCSVHVSLVPQPKSTGDSKTKPTQNSVRELRGLGISPDIIVCRSEHPINDEVKDKISNFCHVEPNQVICLHDVPNTYHVPVFLRQQGLVGLFAKHLNLHVELDQQSLDAWKSLATRSDRCATIVTIALVGKYTKFEDSYSSIIKAMQHSALRADRKLVIKFIDAESLENSYKETNPVEHYDAWKKMCETDGVLVPGGFGTRGIEGKIAAIKYARTAKKPFLGVCLGFQCAVIEYARDVLGRKGATSSEFVKEASGQELGEGSTDFVVIDMPEHHPGQMGGTMRLGKRESIFQTEDSVLRKLYGNKAVIHERHRHRYEVNPAVVDELEKAGLRFVAKDTDNQRMEVLELQDHPYYVAVQYHPEYVSRPLRPSPPYLGLILAASGQLESHLDSELGTLQQCSEADL</sequence>
<protein>
    <recommendedName>
        <fullName evidence="10">CTP synthase</fullName>
        <ecNumber evidence="10">6.3.4.2</ecNumber>
    </recommendedName>
    <alternativeName>
        <fullName evidence="10">UTP--ammonia ligase</fullName>
    </alternativeName>
</protein>
<dbReference type="CDD" id="cd03113">
    <property type="entry name" value="CTPS_N"/>
    <property type="match status" value="1"/>
</dbReference>
<dbReference type="GO" id="GO:0003883">
    <property type="term" value="F:CTP synthase activity"/>
    <property type="evidence" value="ECO:0007669"/>
    <property type="project" value="UniProtKB-UniRule"/>
</dbReference>
<dbReference type="KEGG" id="goe:100907101"/>
<dbReference type="Proteomes" id="UP000694867">
    <property type="component" value="Unplaced"/>
</dbReference>
<dbReference type="NCBIfam" id="TIGR00337">
    <property type="entry name" value="PyrG"/>
    <property type="match status" value="1"/>
</dbReference>
<evidence type="ECO:0000256" key="8">
    <source>
        <dbReference type="ARBA" id="ARBA00037348"/>
    </source>
</evidence>
<keyword evidence="13" id="KW-1185">Reference proteome</keyword>
<evidence type="ECO:0000259" key="12">
    <source>
        <dbReference type="Pfam" id="PF06418"/>
    </source>
</evidence>
<dbReference type="GO" id="GO:0097268">
    <property type="term" value="C:cytoophidium"/>
    <property type="evidence" value="ECO:0007669"/>
    <property type="project" value="TreeGrafter"/>
</dbReference>
<dbReference type="InterPro" id="IPR017456">
    <property type="entry name" value="CTP_synthase_N"/>
</dbReference>
<proteinExistence type="inferred from homology"/>
<dbReference type="SUPFAM" id="SSF52317">
    <property type="entry name" value="Class I glutamine amidotransferase-like"/>
    <property type="match status" value="1"/>
</dbReference>